<dbReference type="SUPFAM" id="SSF52540">
    <property type="entry name" value="P-loop containing nucleoside triphosphate hydrolases"/>
    <property type="match status" value="1"/>
</dbReference>
<accession>A0A1G2S8V5</accession>
<dbReference type="AlphaFoldDB" id="A0A1G2S8V5"/>
<dbReference type="EMBL" id="MHUS01000011">
    <property type="protein sequence ID" value="OHA81437.1"/>
    <property type="molecule type" value="Genomic_DNA"/>
</dbReference>
<gene>
    <name evidence="2" type="ORF">A2675_00060</name>
</gene>
<dbReference type="PANTHER" id="PTHR30121">
    <property type="entry name" value="UNCHARACTERIZED PROTEIN YJGR-RELATED"/>
    <property type="match status" value="1"/>
</dbReference>
<dbReference type="InterPro" id="IPR051162">
    <property type="entry name" value="T4SS_component"/>
</dbReference>
<dbReference type="PANTHER" id="PTHR30121:SF6">
    <property type="entry name" value="SLR6007 PROTEIN"/>
    <property type="match status" value="1"/>
</dbReference>
<dbReference type="Pfam" id="PF19044">
    <property type="entry name" value="P-loop_TraG"/>
    <property type="match status" value="1"/>
</dbReference>
<dbReference type="InterPro" id="IPR043964">
    <property type="entry name" value="P-loop_TraG"/>
</dbReference>
<dbReference type="NCBIfam" id="NF045971">
    <property type="entry name" value="conju_CD1110"/>
    <property type="match status" value="1"/>
</dbReference>
<reference evidence="2 3" key="1">
    <citation type="journal article" date="2016" name="Nat. Commun.">
        <title>Thousands of microbial genomes shed light on interconnected biogeochemical processes in an aquifer system.</title>
        <authorList>
            <person name="Anantharaman K."/>
            <person name="Brown C.T."/>
            <person name="Hug L.A."/>
            <person name="Sharon I."/>
            <person name="Castelle C.J."/>
            <person name="Probst A.J."/>
            <person name="Thomas B.C."/>
            <person name="Singh A."/>
            <person name="Wilkins M.J."/>
            <person name="Karaoz U."/>
            <person name="Brodie E.L."/>
            <person name="Williams K.H."/>
            <person name="Hubbard S.S."/>
            <person name="Banfield J.F."/>
        </authorList>
    </citation>
    <scope>NUCLEOTIDE SEQUENCE [LARGE SCALE GENOMIC DNA]</scope>
</reference>
<dbReference type="Gene3D" id="1.10.8.730">
    <property type="match status" value="1"/>
</dbReference>
<organism evidence="2 3">
    <name type="scientific">Candidatus Yonathbacteria bacterium RIFCSPHIGHO2_01_FULL_51_10</name>
    <dbReference type="NCBI Taxonomy" id="1802723"/>
    <lineage>
        <taxon>Bacteria</taxon>
        <taxon>Candidatus Yonathiibacteriota</taxon>
    </lineage>
</organism>
<comment type="caution">
    <text evidence="2">The sequence shown here is derived from an EMBL/GenBank/DDBJ whole genome shotgun (WGS) entry which is preliminary data.</text>
</comment>
<proteinExistence type="predicted"/>
<sequence>MADPIASVIPSELLADSSLGLEDIIAPSALKIGSKEIALGEKLVRSFFITSYPRTLSDSWFSPIINLGRVFDIAIFVHPVDTAEILKQFQKKVAGVQSTINDRAERGFVRDPKLDTAYQDLEDLRDRLQQAQEKIFDVGIYIALYGDDEEDLRKAEGEMRSILESHMVYVRPALFQQSEGFRSILPVNKDELGVNTKLNSEPLSSIFPFVSFDLTSDNGILYGINRHNASLVLFDRFSLENYNSIIFAKSGSGKSFATKLEILRSLMFDTDVIVIDPEREYEYLAEATGGRYFNVSLNSEHHINPFDLPPVGPDETPADVLRSNTINLVGLFRIMLGGLTPEEDAIIDRAITETYALKDIGTETDFSSIEPPLLSDFELVLAGMEGAGSILQKLTKFTKGSWSGFLNQPSNVDINKKFVVFSIRDMEDDLKPVAMYLVMHYIWNAVRRNLKKRLLVVDEAWIMMKSDDTASFLFSLAKRGRKYYLGLATITQDVGDFLRSPYGIPIITNSSIQVLLKQSPTAIDTLQKVFNLTDEEKYLLLEAGVGEGIFFAGLKHVAIKVIASYTEEQIITSDPSQILAIKKAKQELSMASTGN</sequence>
<dbReference type="InterPro" id="IPR027417">
    <property type="entry name" value="P-loop_NTPase"/>
</dbReference>
<dbReference type="Gene3D" id="3.40.50.300">
    <property type="entry name" value="P-loop containing nucleotide triphosphate hydrolases"/>
    <property type="match status" value="1"/>
</dbReference>
<evidence type="ECO:0000313" key="2">
    <source>
        <dbReference type="EMBL" id="OHA81437.1"/>
    </source>
</evidence>
<dbReference type="STRING" id="1802723.A2675_00060"/>
<dbReference type="Proteomes" id="UP000176997">
    <property type="component" value="Unassembled WGS sequence"/>
</dbReference>
<feature type="domain" description="TraG P-loop" evidence="1">
    <location>
        <begin position="239"/>
        <end position="542"/>
    </location>
</feature>
<evidence type="ECO:0000313" key="3">
    <source>
        <dbReference type="Proteomes" id="UP000176997"/>
    </source>
</evidence>
<evidence type="ECO:0000259" key="1">
    <source>
        <dbReference type="Pfam" id="PF19044"/>
    </source>
</evidence>
<protein>
    <submittedName>
        <fullName evidence="2">Conjugal transfer protein TraC</fullName>
    </submittedName>
</protein>
<name>A0A1G2S8V5_9BACT</name>